<dbReference type="GO" id="GO:0008139">
    <property type="term" value="F:nuclear localization sequence binding"/>
    <property type="evidence" value="ECO:0007669"/>
    <property type="project" value="TreeGrafter"/>
</dbReference>
<dbReference type="InterPro" id="IPR000010">
    <property type="entry name" value="Cystatin_dom"/>
</dbReference>
<evidence type="ECO:0000313" key="4">
    <source>
        <dbReference type="EMBL" id="KAK9684896.1"/>
    </source>
</evidence>
<accession>A0AAW1I776</accession>
<dbReference type="GO" id="GO:0006405">
    <property type="term" value="P:RNA export from nucleus"/>
    <property type="evidence" value="ECO:0007669"/>
    <property type="project" value="TreeGrafter"/>
</dbReference>
<dbReference type="GO" id="GO:0003723">
    <property type="term" value="F:RNA binding"/>
    <property type="evidence" value="ECO:0007669"/>
    <property type="project" value="TreeGrafter"/>
</dbReference>
<evidence type="ECO:0000256" key="1">
    <source>
        <dbReference type="ARBA" id="ARBA00022690"/>
    </source>
</evidence>
<dbReference type="GO" id="GO:0017056">
    <property type="term" value="F:structural constituent of nuclear pore"/>
    <property type="evidence" value="ECO:0007669"/>
    <property type="project" value="TreeGrafter"/>
</dbReference>
<reference evidence="4" key="1">
    <citation type="submission" date="2024-03" db="EMBL/GenBank/DDBJ databases">
        <title>WGS assembly of Saponaria officinalis var. Norfolk2.</title>
        <authorList>
            <person name="Jenkins J."/>
            <person name="Shu S."/>
            <person name="Grimwood J."/>
            <person name="Barry K."/>
            <person name="Goodstein D."/>
            <person name="Schmutz J."/>
            <person name="Leebens-Mack J."/>
            <person name="Osbourn A."/>
        </authorList>
    </citation>
    <scope>NUCLEOTIDE SEQUENCE [LARGE SCALE GENOMIC DNA]</scope>
    <source>
        <strain evidence="4">JIC</strain>
    </source>
</reference>
<dbReference type="PANTHER" id="PTHR23198">
    <property type="entry name" value="NUCLEOPORIN"/>
    <property type="match status" value="1"/>
</dbReference>
<dbReference type="GO" id="GO:0004869">
    <property type="term" value="F:cysteine-type endopeptidase inhibitor activity"/>
    <property type="evidence" value="ECO:0007669"/>
    <property type="project" value="UniProtKB-KW"/>
</dbReference>
<sequence length="535" mass="58681">MYAPSNNSGFTFNVQHSAQSLFGQQSSTDAMTGNSNEGTRFVHYTPTCEAINGSCVVSSISAMDSYRNKSHEELRLEDYKQPRIEGLNPATDFHEVPKHPCFGFSVPAWAPNRSYVFENKSSNPSQSHTGRCQPGSSIFQWKPSAPSNFEPVHSSGNVFKTVHSAPSSFGQQGSTLPTFGEDAMTGNSNEGTRFVHYTPTCEAINGSRVVTSISAMDSYRNKSHEELRLEDYEQQRIDGPNLATDFHEVPKHPCFGFSVPAWAPNMSYVFENKSSNPSQSYTSLCQPSSSIFQWKPSAPSNFALVHSSGNVFETDWFQPKTSAAKTNAIPPKIPVTRRPYTGAHGGRSSNSTTFEFAVPTNDAPSASTTPSTTSSSGWRSPQGSWLERDDPSLENHLSSMPVGLGHIVHALGVNPWAKNGDFQVGEILLCEDASSDDDIASLAEFAVEQHNAIAKDNKVKLIKVKAACLEAVEGGRYHIVLEASKADPSLTTRFYAAVLRKKTDRLIPLIVLERWLPGPVSRLFNDSYHVLDDRV</sequence>
<dbReference type="EMBL" id="JBDFQZ010000010">
    <property type="protein sequence ID" value="KAK9684896.1"/>
    <property type="molecule type" value="Genomic_DNA"/>
</dbReference>
<dbReference type="Pfam" id="PF21240">
    <property type="entry name" value="Nup98_GLEBS"/>
    <property type="match status" value="2"/>
</dbReference>
<dbReference type="GO" id="GO:0006606">
    <property type="term" value="P:protein import into nucleus"/>
    <property type="evidence" value="ECO:0007669"/>
    <property type="project" value="TreeGrafter"/>
</dbReference>
<keyword evidence="5" id="KW-1185">Reference proteome</keyword>
<proteinExistence type="predicted"/>
<dbReference type="SUPFAM" id="SSF54403">
    <property type="entry name" value="Cystatin/monellin"/>
    <property type="match status" value="1"/>
</dbReference>
<feature type="compositionally biased region" description="Low complexity" evidence="3">
    <location>
        <begin position="363"/>
        <end position="376"/>
    </location>
</feature>
<dbReference type="AlphaFoldDB" id="A0AAW1I776"/>
<evidence type="ECO:0000313" key="5">
    <source>
        <dbReference type="Proteomes" id="UP001443914"/>
    </source>
</evidence>
<protein>
    <submittedName>
        <fullName evidence="4">Uncharacterized protein</fullName>
    </submittedName>
</protein>
<evidence type="ECO:0000256" key="2">
    <source>
        <dbReference type="ARBA" id="ARBA00022704"/>
    </source>
</evidence>
<dbReference type="GO" id="GO:0000973">
    <property type="term" value="P:post-transcriptional tethering of RNA polymerase II gene DNA at nuclear periphery"/>
    <property type="evidence" value="ECO:0007669"/>
    <property type="project" value="TreeGrafter"/>
</dbReference>
<organism evidence="4 5">
    <name type="scientific">Saponaria officinalis</name>
    <name type="common">Common soapwort</name>
    <name type="synonym">Lychnis saponaria</name>
    <dbReference type="NCBI Taxonomy" id="3572"/>
    <lineage>
        <taxon>Eukaryota</taxon>
        <taxon>Viridiplantae</taxon>
        <taxon>Streptophyta</taxon>
        <taxon>Embryophyta</taxon>
        <taxon>Tracheophyta</taxon>
        <taxon>Spermatophyta</taxon>
        <taxon>Magnoliopsida</taxon>
        <taxon>eudicotyledons</taxon>
        <taxon>Gunneridae</taxon>
        <taxon>Pentapetalae</taxon>
        <taxon>Caryophyllales</taxon>
        <taxon>Caryophyllaceae</taxon>
        <taxon>Caryophylleae</taxon>
        <taxon>Saponaria</taxon>
    </lineage>
</organism>
<dbReference type="InterPro" id="IPR046350">
    <property type="entry name" value="Cystatin_sf"/>
</dbReference>
<name>A0AAW1I776_SAPOF</name>
<dbReference type="Gene3D" id="1.10.10.2360">
    <property type="match status" value="2"/>
</dbReference>
<dbReference type="CDD" id="cd00042">
    <property type="entry name" value="CY"/>
    <property type="match status" value="1"/>
</dbReference>
<dbReference type="GO" id="GO:0034398">
    <property type="term" value="P:telomere tethering at nuclear periphery"/>
    <property type="evidence" value="ECO:0007669"/>
    <property type="project" value="TreeGrafter"/>
</dbReference>
<keyword evidence="2" id="KW-0789">Thiol protease inhibitor</keyword>
<dbReference type="GO" id="GO:0044614">
    <property type="term" value="C:nuclear pore cytoplasmic filaments"/>
    <property type="evidence" value="ECO:0007669"/>
    <property type="project" value="TreeGrafter"/>
</dbReference>
<keyword evidence="1" id="KW-0646">Protease inhibitor</keyword>
<dbReference type="Gene3D" id="3.10.450.10">
    <property type="match status" value="1"/>
</dbReference>
<dbReference type="InterPro" id="IPR037665">
    <property type="entry name" value="Nucleoporin_S59-like"/>
</dbReference>
<dbReference type="Proteomes" id="UP001443914">
    <property type="component" value="Unassembled WGS sequence"/>
</dbReference>
<feature type="region of interest" description="Disordered" evidence="3">
    <location>
        <begin position="324"/>
        <end position="392"/>
    </location>
</feature>
<gene>
    <name evidence="4" type="ORF">RND81_10G240700</name>
</gene>
<comment type="caution">
    <text evidence="4">The sequence shown here is derived from an EMBL/GenBank/DDBJ whole genome shotgun (WGS) entry which is preliminary data.</text>
</comment>
<evidence type="ECO:0000256" key="3">
    <source>
        <dbReference type="SAM" id="MobiDB-lite"/>
    </source>
</evidence>
<dbReference type="PANTHER" id="PTHR23198:SF6">
    <property type="entry name" value="NUCLEAR PORE COMPLEX PROTEIN NUP98-NUP96"/>
    <property type="match status" value="1"/>
</dbReference>